<feature type="compositionally biased region" description="Low complexity" evidence="1">
    <location>
        <begin position="434"/>
        <end position="443"/>
    </location>
</feature>
<evidence type="ECO:0000313" key="3">
    <source>
        <dbReference type="Proteomes" id="UP001176521"/>
    </source>
</evidence>
<dbReference type="Proteomes" id="UP001176521">
    <property type="component" value="Unassembled WGS sequence"/>
</dbReference>
<feature type="compositionally biased region" description="Polar residues" evidence="1">
    <location>
        <begin position="262"/>
        <end position="279"/>
    </location>
</feature>
<gene>
    <name evidence="2" type="ORF">OC842_004324</name>
</gene>
<feature type="compositionally biased region" description="Pro residues" evidence="1">
    <location>
        <begin position="93"/>
        <end position="102"/>
    </location>
</feature>
<dbReference type="EMBL" id="JAPDMQ010000251">
    <property type="protein sequence ID" value="KAK0529177.1"/>
    <property type="molecule type" value="Genomic_DNA"/>
</dbReference>
<feature type="compositionally biased region" description="Polar residues" evidence="1">
    <location>
        <begin position="289"/>
        <end position="299"/>
    </location>
</feature>
<feature type="region of interest" description="Disordered" evidence="1">
    <location>
        <begin position="461"/>
        <end position="502"/>
    </location>
</feature>
<reference evidence="2" key="1">
    <citation type="journal article" date="2023" name="PhytoFront">
        <title>Draft Genome Resources of Seven Strains of Tilletia horrida, Causal Agent of Kernel Smut of Rice.</title>
        <authorList>
            <person name="Khanal S."/>
            <person name="Antony Babu S."/>
            <person name="Zhou X.G."/>
        </authorList>
    </citation>
    <scope>NUCLEOTIDE SEQUENCE</scope>
    <source>
        <strain evidence="2">TX3</strain>
    </source>
</reference>
<keyword evidence="3" id="KW-1185">Reference proteome</keyword>
<accession>A0AAN6GBB8</accession>
<feature type="region of interest" description="Disordered" evidence="1">
    <location>
        <begin position="705"/>
        <end position="738"/>
    </location>
</feature>
<feature type="region of interest" description="Disordered" evidence="1">
    <location>
        <begin position="391"/>
        <end position="443"/>
    </location>
</feature>
<organism evidence="2 3">
    <name type="scientific">Tilletia horrida</name>
    <dbReference type="NCBI Taxonomy" id="155126"/>
    <lineage>
        <taxon>Eukaryota</taxon>
        <taxon>Fungi</taxon>
        <taxon>Dikarya</taxon>
        <taxon>Basidiomycota</taxon>
        <taxon>Ustilaginomycotina</taxon>
        <taxon>Exobasidiomycetes</taxon>
        <taxon>Tilletiales</taxon>
        <taxon>Tilletiaceae</taxon>
        <taxon>Tilletia</taxon>
    </lineage>
</organism>
<proteinExistence type="predicted"/>
<name>A0AAN6GBB8_9BASI</name>
<feature type="region of interest" description="Disordered" evidence="1">
    <location>
        <begin position="1"/>
        <end position="302"/>
    </location>
</feature>
<feature type="compositionally biased region" description="Low complexity" evidence="1">
    <location>
        <begin position="52"/>
        <end position="89"/>
    </location>
</feature>
<feature type="region of interest" description="Disordered" evidence="1">
    <location>
        <begin position="635"/>
        <end position="656"/>
    </location>
</feature>
<comment type="caution">
    <text evidence="2">The sequence shown here is derived from an EMBL/GenBank/DDBJ whole genome shotgun (WGS) entry which is preliminary data.</text>
</comment>
<feature type="compositionally biased region" description="Polar residues" evidence="1">
    <location>
        <begin position="209"/>
        <end position="228"/>
    </location>
</feature>
<evidence type="ECO:0000313" key="2">
    <source>
        <dbReference type="EMBL" id="KAK0529177.1"/>
    </source>
</evidence>
<protein>
    <recommendedName>
        <fullName evidence="4">EH domain-containing protein</fullName>
    </recommendedName>
</protein>
<feature type="compositionally biased region" description="Low complexity" evidence="1">
    <location>
        <begin position="121"/>
        <end position="142"/>
    </location>
</feature>
<evidence type="ECO:0000256" key="1">
    <source>
        <dbReference type="SAM" id="MobiDB-lite"/>
    </source>
</evidence>
<feature type="compositionally biased region" description="Gly residues" evidence="1">
    <location>
        <begin position="707"/>
        <end position="728"/>
    </location>
</feature>
<evidence type="ECO:0008006" key="4">
    <source>
        <dbReference type="Google" id="ProtNLM"/>
    </source>
</evidence>
<feature type="compositionally biased region" description="Low complexity" evidence="1">
    <location>
        <begin position="161"/>
        <end position="179"/>
    </location>
</feature>
<sequence length="738" mass="73787">MPPVGQDATPAEPSAPLLPPRPGTSIGGGGSNSNGDAPGSTKPTPFATRKLVAPPLASSNPAAAAAAAVGGVSASASAVATGPAAASSSKAFEPPPRRPGAPVPGSMSIARSLGSNFQNLAAPAPSPGSLSGSAGGPTPSAPMSIARSGPFAGSAAPSLTPFPSTSFGASSSSFSLPPGSSLPPPPVRRLPGLASSTTPIHSPVLTPISLDNHQIELSSSPANQSQADSIPKLPPRRHPSQPRPQHSSLIVGQKPERHPFLPSNSTLPPAGISASTATATLLPPPVRTTRASPSGSVTSRLVAPSSAAGGVVQRSAGFGPNGNTPPRLTAAIVEPAARARYEALFDRELAAQLSRRRRRAKTIPSGALPETSLGHTFGFSADKANPSIARLRPVAPSTGGNGSTVTTKPTGSRHRFGTSDPSFSMLRGNGSDHSSASSSTPSPANVNALKGFFENKACDTAVPPSHSASSNSGLRSAAVGSAAAEAGSQPPPPPERKMAKSNTEHGLHLDLEALKLKPPPALAIRSPGNRVRAVSASAPGYASADEATSPSAFDDRGCGRAASGYLGGGSGGASQHERERSGASLAGSLRSLSSKDLRADATAAASASATSAPYANLAASTTASSSSYGNSASNLKFSGQSAGQGPEAQRLSPRRTRKLWRRSRLREAFLAKLWDVMGGDADGISREAFVRGMAAIDFELAKRAQAGGRGPGGPGAGPALGNGAGVGASRGRPAERAW</sequence>
<feature type="compositionally biased region" description="Low complexity" evidence="1">
    <location>
        <begin position="472"/>
        <end position="488"/>
    </location>
</feature>
<dbReference type="AlphaFoldDB" id="A0AAN6GBB8"/>